<keyword evidence="1" id="KW-0808">Transferase</keyword>
<dbReference type="InterPro" id="IPR041373">
    <property type="entry name" value="RT_RNaseH"/>
</dbReference>
<dbReference type="InterPro" id="IPR050951">
    <property type="entry name" value="Retrovirus_Pol_polyprotein"/>
</dbReference>
<organism evidence="8 9">
    <name type="scientific">Mytilus galloprovincialis</name>
    <name type="common">Mediterranean mussel</name>
    <dbReference type="NCBI Taxonomy" id="29158"/>
    <lineage>
        <taxon>Eukaryota</taxon>
        <taxon>Metazoa</taxon>
        <taxon>Spiralia</taxon>
        <taxon>Lophotrochozoa</taxon>
        <taxon>Mollusca</taxon>
        <taxon>Bivalvia</taxon>
        <taxon>Autobranchia</taxon>
        <taxon>Pteriomorphia</taxon>
        <taxon>Mytilida</taxon>
        <taxon>Mytiloidea</taxon>
        <taxon>Mytilidae</taxon>
        <taxon>Mytilinae</taxon>
        <taxon>Mytilus</taxon>
    </lineage>
</organism>
<keyword evidence="5" id="KW-0378">Hydrolase</keyword>
<dbReference type="GO" id="GO:0003964">
    <property type="term" value="F:RNA-directed DNA polymerase activity"/>
    <property type="evidence" value="ECO:0007669"/>
    <property type="project" value="UniProtKB-KW"/>
</dbReference>
<dbReference type="SUPFAM" id="SSF56672">
    <property type="entry name" value="DNA/RNA polymerases"/>
    <property type="match status" value="1"/>
</dbReference>
<dbReference type="OrthoDB" id="10051637at2759"/>
<keyword evidence="4" id="KW-0255">Endonuclease</keyword>
<dbReference type="PANTHER" id="PTHR37984">
    <property type="entry name" value="PROTEIN CBG26694"/>
    <property type="match status" value="1"/>
</dbReference>
<evidence type="ECO:0000256" key="5">
    <source>
        <dbReference type="ARBA" id="ARBA00022801"/>
    </source>
</evidence>
<dbReference type="EMBL" id="UYJE01010011">
    <property type="protein sequence ID" value="VDI78893.1"/>
    <property type="molecule type" value="Genomic_DNA"/>
</dbReference>
<dbReference type="GO" id="GO:0016787">
    <property type="term" value="F:hydrolase activity"/>
    <property type="evidence" value="ECO:0007669"/>
    <property type="project" value="UniProtKB-KW"/>
</dbReference>
<protein>
    <recommendedName>
        <fullName evidence="7">Reverse transcriptase RNase H-like domain-containing protein</fullName>
    </recommendedName>
</protein>
<dbReference type="Proteomes" id="UP000596742">
    <property type="component" value="Unassembled WGS sequence"/>
</dbReference>
<evidence type="ECO:0000256" key="4">
    <source>
        <dbReference type="ARBA" id="ARBA00022759"/>
    </source>
</evidence>
<keyword evidence="6" id="KW-0695">RNA-directed DNA polymerase</keyword>
<sequence>MEWSIPLLMVEDLCVVLNLDGILQKKEALALVDGIQHFKHYLANQEFTVYTDNVSVKYLQKIKDCQGRLGRWSLLLQGYNFKIIHREGSKNTADCLSRQQYTNSTAQDSTDLAEHLYNINEKEYTETVFFFNKRESEENVIANIQGTEIQEPELMNLSKHQKECRDFAEIYNISLIENYQMMQF</sequence>
<evidence type="ECO:0000256" key="3">
    <source>
        <dbReference type="ARBA" id="ARBA00022722"/>
    </source>
</evidence>
<dbReference type="GO" id="GO:0004519">
    <property type="term" value="F:endonuclease activity"/>
    <property type="evidence" value="ECO:0007669"/>
    <property type="project" value="UniProtKB-KW"/>
</dbReference>
<accession>A0A8B6HHJ3</accession>
<keyword evidence="2" id="KW-0548">Nucleotidyltransferase</keyword>
<name>A0A8B6HHJ3_MYTGA</name>
<dbReference type="Pfam" id="PF17917">
    <property type="entry name" value="RT_RNaseH"/>
    <property type="match status" value="1"/>
</dbReference>
<evidence type="ECO:0000313" key="9">
    <source>
        <dbReference type="Proteomes" id="UP000596742"/>
    </source>
</evidence>
<comment type="caution">
    <text evidence="8">The sequence shown here is derived from an EMBL/GenBank/DDBJ whole genome shotgun (WGS) entry which is preliminary data.</text>
</comment>
<gene>
    <name evidence="8" type="ORF">MGAL_10B045301</name>
</gene>
<dbReference type="AlphaFoldDB" id="A0A8B6HHJ3"/>
<dbReference type="CDD" id="cd09274">
    <property type="entry name" value="RNase_HI_RT_Ty3"/>
    <property type="match status" value="1"/>
</dbReference>
<evidence type="ECO:0000256" key="1">
    <source>
        <dbReference type="ARBA" id="ARBA00022679"/>
    </source>
</evidence>
<dbReference type="InterPro" id="IPR043502">
    <property type="entry name" value="DNA/RNA_pol_sf"/>
</dbReference>
<feature type="domain" description="Reverse transcriptase RNase H-like" evidence="7">
    <location>
        <begin position="25"/>
        <end position="79"/>
    </location>
</feature>
<evidence type="ECO:0000313" key="8">
    <source>
        <dbReference type="EMBL" id="VDI78893.1"/>
    </source>
</evidence>
<evidence type="ECO:0000256" key="2">
    <source>
        <dbReference type="ARBA" id="ARBA00022695"/>
    </source>
</evidence>
<keyword evidence="3" id="KW-0540">Nuclease</keyword>
<keyword evidence="9" id="KW-1185">Reference proteome</keyword>
<evidence type="ECO:0000259" key="7">
    <source>
        <dbReference type="Pfam" id="PF17917"/>
    </source>
</evidence>
<reference evidence="8" key="1">
    <citation type="submission" date="2018-11" db="EMBL/GenBank/DDBJ databases">
        <authorList>
            <person name="Alioto T."/>
            <person name="Alioto T."/>
        </authorList>
    </citation>
    <scope>NUCLEOTIDE SEQUENCE</scope>
</reference>
<evidence type="ECO:0000256" key="6">
    <source>
        <dbReference type="ARBA" id="ARBA00022918"/>
    </source>
</evidence>
<proteinExistence type="predicted"/>
<dbReference type="PANTHER" id="PTHR37984:SF5">
    <property type="entry name" value="PROTEIN NYNRIN-LIKE"/>
    <property type="match status" value="1"/>
</dbReference>